<sequence length="731" mass="82111">MGKKVEDSDPKDNEESNEKQDTKKYGEANKYDPNFNGPIANRGCTDIICCLLFIICILGMGVVGYFAYSRGDPSKLLYPTDTAGNMCGYGDFAQKPNLVFFDLLVCARLNVGAVINGCPTPQVCVAECPRTYWTWYPQYYLESVTPSNLISTVIGGRSDMICNYDVNPLTSSKSVMQLIEDDDCAAYYVESQPIVGRCVPSFLSKVLDSASGLVDTLSNATIVDKSNTTVTDVDLQDGSYWLALFLNAKEYGMKIYQDVVGSWWLILVGLGIAMILAFIWIILMRWIAGPIVWITIILFIGLFGFGTYYAFSKYVSMKDDPAAQGNYIFTTNLDYYLNMANTWLAFGIIAASLLGIILLLLIFLRTRILIAISLIKESSRAIGNMVFALFWPILPFIFQVVLFGYWGATALFLASSGTPEYKSNATVDNSTGEEIWSRVPCEPTNDTLGSICSFVKYGGDEYTIYLQIFMLFMLFWCMNFIVALGQMTLAGSFASYYWAFTKPQDIPAFPVTGGLWRSIRYHLGSLAFGSLLIAIIQMIRVALEYLDAKLKGSENRIAKFFMKCLKCFFWCLEKFMRFLNKNAYILIAVYGENFCTSAKNAFFLIMRNILRVAVVDKVTDFLLFISKLVVVAATGVLGFFFFSGQIPIEALNSYVPTLNFYLVPVIIITIGSYVIASCFFSVYSMGVDTLFMCFLEDIERHDGSPEKPYYMSKELMKILGKKNKFQDKKKD</sequence>
<reference evidence="9" key="1">
    <citation type="submission" date="2022-03" db="EMBL/GenBank/DDBJ databases">
        <authorList>
            <person name="Martin C."/>
        </authorList>
    </citation>
    <scope>NUCLEOTIDE SEQUENCE</scope>
</reference>
<dbReference type="Pfam" id="PF04515">
    <property type="entry name" value="Choline_transpo"/>
    <property type="match status" value="1"/>
</dbReference>
<proteinExistence type="inferred from homology"/>
<dbReference type="OrthoDB" id="420519at2759"/>
<protein>
    <recommendedName>
        <fullName evidence="7">Choline transporter-like protein</fullName>
    </recommendedName>
</protein>
<evidence type="ECO:0000313" key="9">
    <source>
        <dbReference type="EMBL" id="CAH1786106.1"/>
    </source>
</evidence>
<dbReference type="PANTHER" id="PTHR12385">
    <property type="entry name" value="CHOLINE TRANSPORTER-LIKE (SLC FAMILY 44)"/>
    <property type="match status" value="1"/>
</dbReference>
<evidence type="ECO:0000313" key="10">
    <source>
        <dbReference type="Proteomes" id="UP000749559"/>
    </source>
</evidence>
<comment type="similarity">
    <text evidence="2 7">Belongs to the CTL (choline transporter-like) family.</text>
</comment>
<comment type="subcellular location">
    <subcellularLocation>
        <location evidence="7">Cell membrane</location>
        <topology evidence="7">Multi-pass membrane protein</topology>
    </subcellularLocation>
    <subcellularLocation>
        <location evidence="1">Membrane</location>
        <topology evidence="1">Multi-pass membrane protein</topology>
    </subcellularLocation>
</comment>
<dbReference type="EMBL" id="CAIIXF020000006">
    <property type="protein sequence ID" value="CAH1786106.1"/>
    <property type="molecule type" value="Genomic_DNA"/>
</dbReference>
<dbReference type="InterPro" id="IPR007603">
    <property type="entry name" value="Choline_transptr-like"/>
</dbReference>
<keyword evidence="10" id="KW-1185">Reference proteome</keyword>
<evidence type="ECO:0000256" key="7">
    <source>
        <dbReference type="RuleBase" id="RU368066"/>
    </source>
</evidence>
<evidence type="ECO:0000256" key="3">
    <source>
        <dbReference type="ARBA" id="ARBA00022692"/>
    </source>
</evidence>
<feature type="transmembrane region" description="Helical" evidence="7">
    <location>
        <begin position="661"/>
        <end position="683"/>
    </location>
</feature>
<feature type="transmembrane region" description="Helical" evidence="7">
    <location>
        <begin position="523"/>
        <end position="543"/>
    </location>
</feature>
<keyword evidence="4 7" id="KW-1133">Transmembrane helix</keyword>
<gene>
    <name evidence="9" type="ORF">OFUS_LOCUS12068</name>
</gene>
<dbReference type="GO" id="GO:0022857">
    <property type="term" value="F:transmembrane transporter activity"/>
    <property type="evidence" value="ECO:0007669"/>
    <property type="project" value="UniProtKB-UniRule"/>
</dbReference>
<feature type="transmembrane region" description="Helical" evidence="7">
    <location>
        <begin position="583"/>
        <end position="606"/>
    </location>
</feature>
<evidence type="ECO:0000256" key="8">
    <source>
        <dbReference type="SAM" id="MobiDB-lite"/>
    </source>
</evidence>
<comment type="function">
    <text evidence="7">Choline transporter.</text>
</comment>
<organism evidence="9 10">
    <name type="scientific">Owenia fusiformis</name>
    <name type="common">Polychaete worm</name>
    <dbReference type="NCBI Taxonomy" id="6347"/>
    <lineage>
        <taxon>Eukaryota</taxon>
        <taxon>Metazoa</taxon>
        <taxon>Spiralia</taxon>
        <taxon>Lophotrochozoa</taxon>
        <taxon>Annelida</taxon>
        <taxon>Polychaeta</taxon>
        <taxon>Sedentaria</taxon>
        <taxon>Canalipalpata</taxon>
        <taxon>Sabellida</taxon>
        <taxon>Oweniida</taxon>
        <taxon>Oweniidae</taxon>
        <taxon>Owenia</taxon>
    </lineage>
</organism>
<feature type="region of interest" description="Disordered" evidence="8">
    <location>
        <begin position="1"/>
        <end position="27"/>
    </location>
</feature>
<feature type="transmembrane region" description="Helical" evidence="7">
    <location>
        <begin position="464"/>
        <end position="485"/>
    </location>
</feature>
<evidence type="ECO:0000256" key="6">
    <source>
        <dbReference type="ARBA" id="ARBA00023180"/>
    </source>
</evidence>
<comment type="caution">
    <text evidence="9">The sequence shown here is derived from an EMBL/GenBank/DDBJ whole genome shotgun (WGS) entry which is preliminary data.</text>
</comment>
<evidence type="ECO:0000256" key="5">
    <source>
        <dbReference type="ARBA" id="ARBA00023136"/>
    </source>
</evidence>
<feature type="transmembrane region" description="Helical" evidence="7">
    <location>
        <begin position="343"/>
        <end position="364"/>
    </location>
</feature>
<evidence type="ECO:0000256" key="1">
    <source>
        <dbReference type="ARBA" id="ARBA00004141"/>
    </source>
</evidence>
<dbReference type="PANTHER" id="PTHR12385:SF14">
    <property type="entry name" value="CHOLINE TRANSPORTER-LIKE 2"/>
    <property type="match status" value="1"/>
</dbReference>
<keyword evidence="5 7" id="KW-0472">Membrane</keyword>
<feature type="transmembrane region" description="Helical" evidence="7">
    <location>
        <begin position="291"/>
        <end position="311"/>
    </location>
</feature>
<dbReference type="AlphaFoldDB" id="A0A8S4P3L7"/>
<accession>A0A8S4P3L7</accession>
<feature type="transmembrane region" description="Helical" evidence="7">
    <location>
        <begin position="385"/>
        <end position="406"/>
    </location>
</feature>
<keyword evidence="3 7" id="KW-0812">Transmembrane</keyword>
<evidence type="ECO:0000256" key="4">
    <source>
        <dbReference type="ARBA" id="ARBA00022989"/>
    </source>
</evidence>
<feature type="transmembrane region" description="Helical" evidence="7">
    <location>
        <begin position="618"/>
        <end position="641"/>
    </location>
</feature>
<name>A0A8S4P3L7_OWEFU</name>
<evidence type="ECO:0000256" key="2">
    <source>
        <dbReference type="ARBA" id="ARBA00007168"/>
    </source>
</evidence>
<keyword evidence="6" id="KW-0325">Glycoprotein</keyword>
<dbReference type="GO" id="GO:0005886">
    <property type="term" value="C:plasma membrane"/>
    <property type="evidence" value="ECO:0007669"/>
    <property type="project" value="UniProtKB-SubCell"/>
</dbReference>
<dbReference type="Proteomes" id="UP000749559">
    <property type="component" value="Unassembled WGS sequence"/>
</dbReference>
<feature type="transmembrane region" description="Helical" evidence="7">
    <location>
        <begin position="47"/>
        <end position="68"/>
    </location>
</feature>
<feature type="transmembrane region" description="Helical" evidence="7">
    <location>
        <begin position="263"/>
        <end position="284"/>
    </location>
</feature>